<dbReference type="AlphaFoldDB" id="A0A023AZV6"/>
<sequence>MKTVVCSGLGCTGWGEAVAALLELNGDRPRVSDECVARMVSIGAGGRHAIQVAVVGSLGDRVQQCEQEAGCPLAFDGFMKWIRRLRVYHQRCQPPDAVEARKNIQSMLGKALRKQLDGATDRFTIQQIWAEAFSEKLPSEHAVSVEEEESTQLEVRSARLLTQTERDRLILHVPDDWVPAIERSVTSRQRGRIGAPIPEPWYKQTKWRLGITVGGFMAATILGGLYYIGIPTPAAPERLPEQFGELYRGLYDHPAETKHNYSLSASDLGRLRTTDLVCAHTFKAVTATPVTFDWIRPGVCDGYGGRIACSWSDDQRPAPFCYYFAGDTKFDYTAVGEAIHRYLLPAVCGIDCNSQIDHVRRVRQRTAIELVPSLMGMPVQQLSPQALESIGTIIFQRYLLQDDGCSLRCNGDECAPNHIAENTHACRCTFGAFRCSYEAKPGVTVTSDRLPPALQKR</sequence>
<protein>
    <submittedName>
        <fullName evidence="1">Transmembrane protein</fullName>
    </submittedName>
</protein>
<organism evidence="1 2">
    <name type="scientific">Gregarina niphandrodes</name>
    <name type="common">Septate eugregarine</name>
    <dbReference type="NCBI Taxonomy" id="110365"/>
    <lineage>
        <taxon>Eukaryota</taxon>
        <taxon>Sar</taxon>
        <taxon>Alveolata</taxon>
        <taxon>Apicomplexa</taxon>
        <taxon>Conoidasida</taxon>
        <taxon>Gregarinasina</taxon>
        <taxon>Eugregarinorida</taxon>
        <taxon>Gregarinidae</taxon>
        <taxon>Gregarina</taxon>
    </lineage>
</organism>
<keyword evidence="1" id="KW-0472">Membrane</keyword>
<dbReference type="VEuPathDB" id="CryptoDB:GNI_147480"/>
<name>A0A023AZV6_GRENI</name>
<comment type="caution">
    <text evidence="1">The sequence shown here is derived from an EMBL/GenBank/DDBJ whole genome shotgun (WGS) entry which is preliminary data.</text>
</comment>
<proteinExistence type="predicted"/>
<gene>
    <name evidence="1" type="ORF">GNI_147480</name>
</gene>
<dbReference type="GeneID" id="22915156"/>
<evidence type="ECO:0000313" key="2">
    <source>
        <dbReference type="Proteomes" id="UP000019763"/>
    </source>
</evidence>
<dbReference type="Proteomes" id="UP000019763">
    <property type="component" value="Unassembled WGS sequence"/>
</dbReference>
<dbReference type="RefSeq" id="XP_011134179.1">
    <property type="nucleotide sequence ID" value="XM_011135877.1"/>
</dbReference>
<keyword evidence="2" id="KW-1185">Reference proteome</keyword>
<dbReference type="EMBL" id="AFNH02001097">
    <property type="protein sequence ID" value="EZG44425.1"/>
    <property type="molecule type" value="Genomic_DNA"/>
</dbReference>
<keyword evidence="1" id="KW-0812">Transmembrane</keyword>
<reference evidence="1" key="1">
    <citation type="submission" date="2013-12" db="EMBL/GenBank/DDBJ databases">
        <authorList>
            <person name="Omoto C.K."/>
            <person name="Sibley D."/>
            <person name="Venepally P."/>
            <person name="Hadjithomas M."/>
            <person name="Karamycheva S."/>
            <person name="Brunk B."/>
            <person name="Roos D."/>
            <person name="Caler E."/>
            <person name="Lorenzi H."/>
        </authorList>
    </citation>
    <scope>NUCLEOTIDE SEQUENCE</scope>
</reference>
<evidence type="ECO:0000313" key="1">
    <source>
        <dbReference type="EMBL" id="EZG44425.1"/>
    </source>
</evidence>
<accession>A0A023AZV6</accession>